<gene>
    <name evidence="2" type="ORF">JEU11_05345</name>
</gene>
<dbReference type="InterPro" id="IPR029063">
    <property type="entry name" value="SAM-dependent_MTases_sf"/>
</dbReference>
<evidence type="ECO:0000259" key="1">
    <source>
        <dbReference type="Pfam" id="PF08241"/>
    </source>
</evidence>
<reference evidence="2 3" key="1">
    <citation type="submission" date="2020-12" db="EMBL/GenBank/DDBJ databases">
        <title>Draft genome sequences of nine environmental bacterial isolates colonizing plastic.</title>
        <authorList>
            <person name="Borre I."/>
            <person name="Sonnenschein E.C."/>
        </authorList>
    </citation>
    <scope>NUCLEOTIDE SEQUENCE [LARGE SCALE GENOMIC DNA]</scope>
    <source>
        <strain evidence="2 3">IB30</strain>
    </source>
</reference>
<evidence type="ECO:0000313" key="2">
    <source>
        <dbReference type="EMBL" id="MBJ2135872.1"/>
    </source>
</evidence>
<sequence>MAAHDTNAVHTRALRRFWSPIFDSLAFEEKRLLDLAAGKGDLLEVLMSSGRFQPSWLPQFYSVDLSDTALQHIKMRYPTTEIVRSDCAQLPFSNNSFDIIVSQFGIEYSGLSAFDECCRVLKNDGKFIAVCHYQHGALHNECMDNLQAVNLLFEIGFFKNAHLAFDAKTSKSQTQNSIQVDSEFRDILSSVANLTNQRPYLVAGLLRKLFNDTRYMYDNLSRFESNLIIEWLDTMEKELNNYRARMAALNESSLDKSLLGNALTVFTAKGFSNVNIKELKADRYSKPFAWAIEVSK</sequence>
<dbReference type="PANTHER" id="PTHR43591:SF24">
    <property type="entry name" value="2-METHOXY-6-POLYPRENYL-1,4-BENZOQUINOL METHYLASE, MITOCHONDRIAL"/>
    <property type="match status" value="1"/>
</dbReference>
<dbReference type="RefSeq" id="WP_198823942.1">
    <property type="nucleotide sequence ID" value="NZ_JAEILT010000006.1"/>
</dbReference>
<keyword evidence="2" id="KW-0489">Methyltransferase</keyword>
<dbReference type="Proteomes" id="UP000649232">
    <property type="component" value="Unassembled WGS sequence"/>
</dbReference>
<dbReference type="PANTHER" id="PTHR43591">
    <property type="entry name" value="METHYLTRANSFERASE"/>
    <property type="match status" value="1"/>
</dbReference>
<dbReference type="Pfam" id="PF08241">
    <property type="entry name" value="Methyltransf_11"/>
    <property type="match status" value="1"/>
</dbReference>
<dbReference type="EMBL" id="JAEILT010000006">
    <property type="protein sequence ID" value="MBJ2135872.1"/>
    <property type="molecule type" value="Genomic_DNA"/>
</dbReference>
<dbReference type="GO" id="GO:0032259">
    <property type="term" value="P:methylation"/>
    <property type="evidence" value="ECO:0007669"/>
    <property type="project" value="UniProtKB-KW"/>
</dbReference>
<comment type="caution">
    <text evidence="2">The sequence shown here is derived from an EMBL/GenBank/DDBJ whole genome shotgun (WGS) entry which is preliminary data.</text>
</comment>
<evidence type="ECO:0000313" key="3">
    <source>
        <dbReference type="Proteomes" id="UP000649232"/>
    </source>
</evidence>
<dbReference type="CDD" id="cd02440">
    <property type="entry name" value="AdoMet_MTases"/>
    <property type="match status" value="1"/>
</dbReference>
<dbReference type="GO" id="GO:0008168">
    <property type="term" value="F:methyltransferase activity"/>
    <property type="evidence" value="ECO:0007669"/>
    <property type="project" value="UniProtKB-KW"/>
</dbReference>
<protein>
    <submittedName>
        <fullName evidence="2">Class I SAM-dependent methyltransferase</fullName>
    </submittedName>
</protein>
<keyword evidence="2" id="KW-0808">Transferase</keyword>
<dbReference type="InterPro" id="IPR013216">
    <property type="entry name" value="Methyltransf_11"/>
</dbReference>
<feature type="domain" description="Methyltransferase type 11" evidence="1">
    <location>
        <begin position="33"/>
        <end position="128"/>
    </location>
</feature>
<dbReference type="SUPFAM" id="SSF53335">
    <property type="entry name" value="S-adenosyl-L-methionine-dependent methyltransferases"/>
    <property type="match status" value="1"/>
</dbReference>
<accession>A0ABS0WBL5</accession>
<dbReference type="Gene3D" id="3.40.50.150">
    <property type="entry name" value="Vaccinia Virus protein VP39"/>
    <property type="match status" value="1"/>
</dbReference>
<organism evidence="2 3">
    <name type="scientific">Paraglaciecola chathamensis</name>
    <dbReference type="NCBI Taxonomy" id="368405"/>
    <lineage>
        <taxon>Bacteria</taxon>
        <taxon>Pseudomonadati</taxon>
        <taxon>Pseudomonadota</taxon>
        <taxon>Gammaproteobacteria</taxon>
        <taxon>Alteromonadales</taxon>
        <taxon>Alteromonadaceae</taxon>
        <taxon>Paraglaciecola</taxon>
    </lineage>
</organism>
<proteinExistence type="predicted"/>
<name>A0ABS0WBL5_9ALTE</name>